<organism evidence="11 12">
    <name type="scientific">Leptotrombidium deliense</name>
    <dbReference type="NCBI Taxonomy" id="299467"/>
    <lineage>
        <taxon>Eukaryota</taxon>
        <taxon>Metazoa</taxon>
        <taxon>Ecdysozoa</taxon>
        <taxon>Arthropoda</taxon>
        <taxon>Chelicerata</taxon>
        <taxon>Arachnida</taxon>
        <taxon>Acari</taxon>
        <taxon>Acariformes</taxon>
        <taxon>Trombidiformes</taxon>
        <taxon>Prostigmata</taxon>
        <taxon>Anystina</taxon>
        <taxon>Parasitengona</taxon>
        <taxon>Trombiculoidea</taxon>
        <taxon>Trombiculidae</taxon>
        <taxon>Leptotrombidium</taxon>
    </lineage>
</organism>
<dbReference type="Pfam" id="PF12796">
    <property type="entry name" value="Ank_2"/>
    <property type="match status" value="1"/>
</dbReference>
<evidence type="ECO:0000256" key="2">
    <source>
        <dbReference type="ARBA" id="ARBA00005949"/>
    </source>
</evidence>
<keyword evidence="8" id="KW-1053">Target membrane</keyword>
<dbReference type="SMART" id="SM00248">
    <property type="entry name" value="ANK"/>
    <property type="match status" value="3"/>
</dbReference>
<dbReference type="GO" id="GO:0044231">
    <property type="term" value="C:host cell presynaptic membrane"/>
    <property type="evidence" value="ECO:0007669"/>
    <property type="project" value="UniProtKB-KW"/>
</dbReference>
<dbReference type="Gene3D" id="1.25.40.20">
    <property type="entry name" value="Ankyrin repeat-containing domain"/>
    <property type="match status" value="1"/>
</dbReference>
<dbReference type="OrthoDB" id="366390at2759"/>
<dbReference type="GO" id="GO:0006887">
    <property type="term" value="P:exocytosis"/>
    <property type="evidence" value="ECO:0007669"/>
    <property type="project" value="UniProtKB-KW"/>
</dbReference>
<proteinExistence type="inferred from homology"/>
<feature type="repeat" description="ANK" evidence="9">
    <location>
        <begin position="32"/>
        <end position="64"/>
    </location>
</feature>
<keyword evidence="5" id="KW-0677">Repeat</keyword>
<feature type="domain" description="SOCS box" evidence="10">
    <location>
        <begin position="219"/>
        <end position="263"/>
    </location>
</feature>
<evidence type="ECO:0000259" key="10">
    <source>
        <dbReference type="PROSITE" id="PS50225"/>
    </source>
</evidence>
<evidence type="ECO:0000313" key="12">
    <source>
        <dbReference type="Proteomes" id="UP000288716"/>
    </source>
</evidence>
<evidence type="ECO:0000256" key="4">
    <source>
        <dbReference type="ARBA" id="ARBA00022537"/>
    </source>
</evidence>
<name>A0A443SJE4_9ACAR</name>
<keyword evidence="4" id="KW-1052">Target cell membrane</keyword>
<sequence length="263" mass="29319">MKACRHPQGYAAAKMLIGYGADPNAMTSERHDFRTVLHYAVLSSNVDIVRLVLNHGANVQYPPELQKPTPLDFAILRGNLEMIKLLLDNGANVNHGSPIIGLPLHIALSEKVDNRKAIIKELLERGADPNAITLDARGPLLKPPLGEYFNATDNIDPDLTQFHHPLGILKSLHRLHSGTHDEVLQLILDAAETYNASAIKRCSLLNDSQREFLLEHALQPIALKHMTRLIIRHALGNTGPYVIDKINDLPVPQLMKMYLLYEL</sequence>
<evidence type="ECO:0000313" key="11">
    <source>
        <dbReference type="EMBL" id="RWS27636.1"/>
    </source>
</evidence>
<feature type="repeat" description="ANK" evidence="9">
    <location>
        <begin position="66"/>
        <end position="98"/>
    </location>
</feature>
<keyword evidence="3" id="KW-0268">Exocytosis</keyword>
<comment type="subcellular location">
    <subcellularLocation>
        <location evidence="1">Target cell membrane</location>
    </subcellularLocation>
</comment>
<dbReference type="SMART" id="SM00969">
    <property type="entry name" value="SOCS_box"/>
    <property type="match status" value="1"/>
</dbReference>
<keyword evidence="7 9" id="KW-0040">ANK repeat</keyword>
<gene>
    <name evidence="11" type="ORF">B4U80_10700</name>
</gene>
<evidence type="ECO:0000256" key="9">
    <source>
        <dbReference type="PROSITE-ProRule" id="PRU00023"/>
    </source>
</evidence>
<dbReference type="GO" id="GO:0044218">
    <property type="term" value="C:other organism cell membrane"/>
    <property type="evidence" value="ECO:0007669"/>
    <property type="project" value="UniProtKB-KW"/>
</dbReference>
<keyword evidence="6" id="KW-0638">Presynaptic neurotoxin</keyword>
<dbReference type="SUPFAM" id="SSF48403">
    <property type="entry name" value="Ankyrin repeat"/>
    <property type="match status" value="1"/>
</dbReference>
<comment type="similarity">
    <text evidence="2">Belongs to the ankyrin SOCS box (ASB) family.</text>
</comment>
<evidence type="ECO:0000256" key="6">
    <source>
        <dbReference type="ARBA" id="ARBA00023028"/>
    </source>
</evidence>
<dbReference type="PROSITE" id="PS50297">
    <property type="entry name" value="ANK_REP_REGION"/>
    <property type="match status" value="2"/>
</dbReference>
<keyword evidence="12" id="KW-1185">Reference proteome</keyword>
<evidence type="ECO:0000256" key="7">
    <source>
        <dbReference type="ARBA" id="ARBA00023043"/>
    </source>
</evidence>
<dbReference type="VEuPathDB" id="VectorBase:LDEU004405"/>
<comment type="caution">
    <text evidence="11">The sequence shown here is derived from an EMBL/GenBank/DDBJ whole genome shotgun (WGS) entry which is preliminary data.</text>
</comment>
<dbReference type="InterPro" id="IPR036770">
    <property type="entry name" value="Ankyrin_rpt-contain_sf"/>
</dbReference>
<dbReference type="GO" id="GO:0016567">
    <property type="term" value="P:protein ubiquitination"/>
    <property type="evidence" value="ECO:0007669"/>
    <property type="project" value="TreeGrafter"/>
</dbReference>
<dbReference type="InterPro" id="IPR036036">
    <property type="entry name" value="SOCS_box-like_dom_sf"/>
</dbReference>
<dbReference type="Gene3D" id="1.10.750.20">
    <property type="entry name" value="SOCS box"/>
    <property type="match status" value="1"/>
</dbReference>
<reference evidence="11 12" key="1">
    <citation type="journal article" date="2018" name="Gigascience">
        <title>Genomes of trombidid mites reveal novel predicted allergens and laterally-transferred genes associated with secondary metabolism.</title>
        <authorList>
            <person name="Dong X."/>
            <person name="Chaisiri K."/>
            <person name="Xia D."/>
            <person name="Armstrong S.D."/>
            <person name="Fang Y."/>
            <person name="Donnelly M.J."/>
            <person name="Kadowaki T."/>
            <person name="McGarry J.W."/>
            <person name="Darby A.C."/>
            <person name="Makepeace B.L."/>
        </authorList>
    </citation>
    <scope>NUCLEOTIDE SEQUENCE [LARGE SCALE GENOMIC DNA]</scope>
    <source>
        <strain evidence="11">UoL-UT</strain>
    </source>
</reference>
<dbReference type="EMBL" id="NCKV01001869">
    <property type="protein sequence ID" value="RWS27636.1"/>
    <property type="molecule type" value="Genomic_DNA"/>
</dbReference>
<dbReference type="InterPro" id="IPR051573">
    <property type="entry name" value="Ankyrin-SOCS_box_domain"/>
</dbReference>
<evidence type="ECO:0000256" key="8">
    <source>
        <dbReference type="ARBA" id="ARBA00023298"/>
    </source>
</evidence>
<dbReference type="GO" id="GO:0035556">
    <property type="term" value="P:intracellular signal transduction"/>
    <property type="evidence" value="ECO:0007669"/>
    <property type="project" value="InterPro"/>
</dbReference>
<dbReference type="GO" id="GO:0045732">
    <property type="term" value="P:positive regulation of protein catabolic process"/>
    <property type="evidence" value="ECO:0007669"/>
    <property type="project" value="TreeGrafter"/>
</dbReference>
<dbReference type="PROSITE" id="PS50088">
    <property type="entry name" value="ANK_REPEAT"/>
    <property type="match status" value="3"/>
</dbReference>
<accession>A0A443SJE4</accession>
<evidence type="ECO:0000256" key="1">
    <source>
        <dbReference type="ARBA" id="ARBA00004175"/>
    </source>
</evidence>
<keyword evidence="6" id="KW-0800">Toxin</keyword>
<dbReference type="Pfam" id="PF07525">
    <property type="entry name" value="SOCS_box"/>
    <property type="match status" value="1"/>
</dbReference>
<evidence type="ECO:0000256" key="5">
    <source>
        <dbReference type="ARBA" id="ARBA00022737"/>
    </source>
</evidence>
<dbReference type="Pfam" id="PF00023">
    <property type="entry name" value="Ank"/>
    <property type="match status" value="1"/>
</dbReference>
<dbReference type="STRING" id="299467.A0A443SJE4"/>
<feature type="repeat" description="ANK" evidence="9">
    <location>
        <begin position="103"/>
        <end position="134"/>
    </location>
</feature>
<keyword evidence="8" id="KW-0472">Membrane</keyword>
<dbReference type="SUPFAM" id="SSF158235">
    <property type="entry name" value="SOCS box-like"/>
    <property type="match status" value="1"/>
</dbReference>
<evidence type="ECO:0000256" key="3">
    <source>
        <dbReference type="ARBA" id="ARBA00022483"/>
    </source>
</evidence>
<dbReference type="CDD" id="cd03716">
    <property type="entry name" value="SOCS_ASB_like"/>
    <property type="match status" value="1"/>
</dbReference>
<dbReference type="AlphaFoldDB" id="A0A443SJE4"/>
<protein>
    <submittedName>
        <fullName evidence="11">Ankyrin repeat domain-containing protein 50-like protein</fullName>
    </submittedName>
</protein>
<dbReference type="Proteomes" id="UP000288716">
    <property type="component" value="Unassembled WGS sequence"/>
</dbReference>
<dbReference type="InterPro" id="IPR001496">
    <property type="entry name" value="SOCS_box"/>
</dbReference>
<dbReference type="PANTHER" id="PTHR24136">
    <property type="entry name" value="SOWAH (DROSOPHILA) HOMOLOG"/>
    <property type="match status" value="1"/>
</dbReference>
<dbReference type="PANTHER" id="PTHR24136:SF15">
    <property type="entry name" value="ANK_REP_REGION DOMAIN-CONTAINING PROTEIN"/>
    <property type="match status" value="1"/>
</dbReference>
<dbReference type="PROSITE" id="PS50225">
    <property type="entry name" value="SOCS"/>
    <property type="match status" value="1"/>
</dbReference>
<dbReference type="InterPro" id="IPR002110">
    <property type="entry name" value="Ankyrin_rpt"/>
</dbReference>
<keyword evidence="6" id="KW-0528">Neurotoxin</keyword>